<dbReference type="EnsemblMetazoa" id="G30535.7">
    <property type="protein sequence ID" value="G30535.7:cds"/>
    <property type="gene ID" value="G30535"/>
</dbReference>
<evidence type="ECO:0000256" key="8">
    <source>
        <dbReference type="ARBA" id="ARBA00023128"/>
    </source>
</evidence>
<feature type="domain" description="SAM-dependent MTase TRM10-type" evidence="10">
    <location>
        <begin position="144"/>
        <end position="341"/>
    </location>
</feature>
<proteinExistence type="predicted"/>
<dbReference type="InterPro" id="IPR025812">
    <property type="entry name" value="Trm10_C_MTase_dom"/>
</dbReference>
<dbReference type="PROSITE" id="PS51675">
    <property type="entry name" value="SAM_MT_TRM10"/>
    <property type="match status" value="1"/>
</dbReference>
<evidence type="ECO:0000313" key="12">
    <source>
        <dbReference type="Proteomes" id="UP000005408"/>
    </source>
</evidence>
<dbReference type="GO" id="GO:0005654">
    <property type="term" value="C:nucleoplasm"/>
    <property type="evidence" value="ECO:0007669"/>
    <property type="project" value="TreeGrafter"/>
</dbReference>
<name>A0A8W8LZ84_MAGGI</name>
<dbReference type="EnsemblMetazoa" id="G30535.2">
    <property type="protein sequence ID" value="G30535.2:cds"/>
    <property type="gene ID" value="G30535"/>
</dbReference>
<evidence type="ECO:0000256" key="6">
    <source>
        <dbReference type="ARBA" id="ARBA00022946"/>
    </source>
</evidence>
<evidence type="ECO:0000256" key="9">
    <source>
        <dbReference type="ARBA" id="ARBA00029803"/>
    </source>
</evidence>
<dbReference type="Gene3D" id="3.40.1280.30">
    <property type="match status" value="1"/>
</dbReference>
<dbReference type="GO" id="GO:0070131">
    <property type="term" value="P:positive regulation of mitochondrial translation"/>
    <property type="evidence" value="ECO:0007669"/>
    <property type="project" value="TreeGrafter"/>
</dbReference>
<keyword evidence="6" id="KW-0809">Transit peptide</keyword>
<dbReference type="PANTHER" id="PTHR13563">
    <property type="entry name" value="TRNA (GUANINE-9-) METHYLTRANSFERASE"/>
    <property type="match status" value="1"/>
</dbReference>
<dbReference type="AlphaFoldDB" id="A0A8W8LZ84"/>
<evidence type="ECO:0000259" key="10">
    <source>
        <dbReference type="PROSITE" id="PS51675"/>
    </source>
</evidence>
<dbReference type="GO" id="GO:0000049">
    <property type="term" value="F:tRNA binding"/>
    <property type="evidence" value="ECO:0007669"/>
    <property type="project" value="TreeGrafter"/>
</dbReference>
<dbReference type="EnsemblMetazoa" id="G30535.6">
    <property type="protein sequence ID" value="G30535.6:cds"/>
    <property type="gene ID" value="G30535"/>
</dbReference>
<dbReference type="GO" id="GO:0032259">
    <property type="term" value="P:methylation"/>
    <property type="evidence" value="ECO:0007669"/>
    <property type="project" value="UniProtKB-KW"/>
</dbReference>
<evidence type="ECO:0000256" key="1">
    <source>
        <dbReference type="ARBA" id="ARBA00004173"/>
    </source>
</evidence>
<evidence type="ECO:0000256" key="5">
    <source>
        <dbReference type="ARBA" id="ARBA00022694"/>
    </source>
</evidence>
<dbReference type="OrthoDB" id="278300at2759"/>
<keyword evidence="4" id="KW-0949">S-adenosyl-L-methionine</keyword>
<dbReference type="InterPro" id="IPR038459">
    <property type="entry name" value="MT_TRM10-typ_sf"/>
</dbReference>
<keyword evidence="3" id="KW-0808">Transferase</keyword>
<comment type="subcellular location">
    <subcellularLocation>
        <location evidence="1">Mitochondrion</location>
    </subcellularLocation>
</comment>
<reference evidence="11" key="1">
    <citation type="submission" date="2022-08" db="UniProtKB">
        <authorList>
            <consortium name="EnsemblMetazoa"/>
        </authorList>
    </citation>
    <scope>IDENTIFICATION</scope>
    <source>
        <strain evidence="11">05x7-T-G4-1.051#20</strain>
    </source>
</reference>
<dbReference type="InterPro" id="IPR028564">
    <property type="entry name" value="MT_TRM10-typ"/>
</dbReference>
<keyword evidence="8" id="KW-0496">Mitochondrion</keyword>
<sequence>MWSFRAMARSLRIHRRTNRKFSSSSRLSMERRGIYYPNEKIKSMDDFCKYASPEEKAHLVMIQAEYVKICKSNIANMPELTDQEWLIHMNYDSRKGREKHLRLLQVKKDIQETKKQKRQPQTEPQYNPSNFFQELFWMSEKKIIQNRVAQATMLEDPILVDLGYADMLYYNEIIDVARHLFLSIGDINRSALHHTPTFNVIFCNVKPSVEENEILKTMRRLLTEDCSMSKLPVTLTEKSYLDLFPKRDLVYLSPDAEQYYHPAEGIPVIAGLIHKTTKDKLALHKAYKEKIKVRRLPIDLIDKLTVPRLPINHIIQYVAALRFTRDLEIARKALPKRIISGPAAKGKKISKIL</sequence>
<evidence type="ECO:0000256" key="7">
    <source>
        <dbReference type="ARBA" id="ARBA00023054"/>
    </source>
</evidence>
<dbReference type="PANTHER" id="PTHR13563:SF5">
    <property type="entry name" value="TRNA METHYLTRANSFERASE 10 HOMOLOG C"/>
    <property type="match status" value="1"/>
</dbReference>
<dbReference type="GO" id="GO:0097745">
    <property type="term" value="P:mitochondrial tRNA 5'-end processing"/>
    <property type="evidence" value="ECO:0007669"/>
    <property type="project" value="TreeGrafter"/>
</dbReference>
<dbReference type="GO" id="GO:0008168">
    <property type="term" value="F:methyltransferase activity"/>
    <property type="evidence" value="ECO:0007669"/>
    <property type="project" value="UniProtKB-KW"/>
</dbReference>
<accession>A0A8W8LZ84</accession>
<keyword evidence="7" id="KW-0175">Coiled coil</keyword>
<dbReference type="OMA" id="TMARSRY"/>
<keyword evidence="2" id="KW-0489">Methyltransferase</keyword>
<evidence type="ECO:0000256" key="2">
    <source>
        <dbReference type="ARBA" id="ARBA00022603"/>
    </source>
</evidence>
<keyword evidence="5" id="KW-0819">tRNA processing</keyword>
<dbReference type="InterPro" id="IPR007356">
    <property type="entry name" value="tRNA_m1G_MeTrfase_euk"/>
</dbReference>
<protein>
    <recommendedName>
        <fullName evidence="9">RNA (guanine-9-)-methyltransferase domain-containing protein 1</fullName>
    </recommendedName>
</protein>
<dbReference type="EnsemblMetazoa" id="G30535.3">
    <property type="protein sequence ID" value="G30535.3:cds"/>
    <property type="gene ID" value="G30535"/>
</dbReference>
<evidence type="ECO:0000256" key="3">
    <source>
        <dbReference type="ARBA" id="ARBA00022679"/>
    </source>
</evidence>
<organism evidence="11 12">
    <name type="scientific">Magallana gigas</name>
    <name type="common">Pacific oyster</name>
    <name type="synonym">Crassostrea gigas</name>
    <dbReference type="NCBI Taxonomy" id="29159"/>
    <lineage>
        <taxon>Eukaryota</taxon>
        <taxon>Metazoa</taxon>
        <taxon>Spiralia</taxon>
        <taxon>Lophotrochozoa</taxon>
        <taxon>Mollusca</taxon>
        <taxon>Bivalvia</taxon>
        <taxon>Autobranchia</taxon>
        <taxon>Pteriomorphia</taxon>
        <taxon>Ostreida</taxon>
        <taxon>Ostreoidea</taxon>
        <taxon>Ostreidae</taxon>
        <taxon>Magallana</taxon>
    </lineage>
</organism>
<evidence type="ECO:0000313" key="11">
    <source>
        <dbReference type="EnsemblMetazoa" id="G30535.7:cds"/>
    </source>
</evidence>
<dbReference type="CDD" id="cd18102">
    <property type="entry name" value="Trm10_MRRP1"/>
    <property type="match status" value="1"/>
</dbReference>
<dbReference type="GO" id="GO:0005739">
    <property type="term" value="C:mitochondrion"/>
    <property type="evidence" value="ECO:0007669"/>
    <property type="project" value="InterPro"/>
</dbReference>
<evidence type="ECO:0000256" key="4">
    <source>
        <dbReference type="ARBA" id="ARBA00022691"/>
    </source>
</evidence>
<keyword evidence="12" id="KW-1185">Reference proteome</keyword>
<dbReference type="Proteomes" id="UP000005408">
    <property type="component" value="Unassembled WGS sequence"/>
</dbReference>